<keyword evidence="3" id="KW-0328">Glycosyltransferase</keyword>
<keyword evidence="3" id="KW-0808">Transferase</keyword>
<evidence type="ECO:0000256" key="4">
    <source>
        <dbReference type="ARBA" id="ARBA00022968"/>
    </source>
</evidence>
<accession>A0A978VKC4</accession>
<evidence type="ECO:0000256" key="3">
    <source>
        <dbReference type="ARBA" id="ARBA00022676"/>
    </source>
</evidence>
<evidence type="ECO:0000256" key="1">
    <source>
        <dbReference type="ARBA" id="ARBA00004323"/>
    </source>
</evidence>
<proteinExistence type="inferred from homology"/>
<evidence type="ECO:0000313" key="7">
    <source>
        <dbReference type="EMBL" id="KAH7533543.1"/>
    </source>
</evidence>
<protein>
    <recommendedName>
        <fullName evidence="6">Exostosin GT47 domain-containing protein</fullName>
    </recommendedName>
</protein>
<comment type="caution">
    <text evidence="7">The sequence shown here is derived from an EMBL/GenBank/DDBJ whole genome shotgun (WGS) entry which is preliminary data.</text>
</comment>
<evidence type="ECO:0000313" key="8">
    <source>
        <dbReference type="Proteomes" id="UP000813462"/>
    </source>
</evidence>
<name>A0A978VKC4_ZIZJJ</name>
<dbReference type="InterPro" id="IPR040911">
    <property type="entry name" value="Exostosin_GT47"/>
</dbReference>
<dbReference type="GO" id="GO:0000139">
    <property type="term" value="C:Golgi membrane"/>
    <property type="evidence" value="ECO:0007669"/>
    <property type="project" value="UniProtKB-SubCell"/>
</dbReference>
<comment type="similarity">
    <text evidence="2">Belongs to the glycosyltransferase 47 family.</text>
</comment>
<dbReference type="Proteomes" id="UP000813462">
    <property type="component" value="Unassembled WGS sequence"/>
</dbReference>
<feature type="domain" description="Exostosin GT47" evidence="6">
    <location>
        <begin position="3"/>
        <end position="61"/>
    </location>
</feature>
<dbReference type="PANTHER" id="PTHR11062">
    <property type="entry name" value="EXOSTOSIN HEPARAN SULFATE GLYCOSYLTRANSFERASE -RELATED"/>
    <property type="match status" value="1"/>
</dbReference>
<sequence>MHGVIRPALFQHWKEDDVDIQVYEKLPEWISYHDMMRKSKFCICPSGHKVASPRIVKAIYAEFSVSEIPKLKEILMVTSEDEYPGLVSML</sequence>
<organism evidence="7 8">
    <name type="scientific">Ziziphus jujuba var. spinosa</name>
    <dbReference type="NCBI Taxonomy" id="714518"/>
    <lineage>
        <taxon>Eukaryota</taxon>
        <taxon>Viridiplantae</taxon>
        <taxon>Streptophyta</taxon>
        <taxon>Embryophyta</taxon>
        <taxon>Tracheophyta</taxon>
        <taxon>Spermatophyta</taxon>
        <taxon>Magnoliopsida</taxon>
        <taxon>eudicotyledons</taxon>
        <taxon>Gunneridae</taxon>
        <taxon>Pentapetalae</taxon>
        <taxon>rosids</taxon>
        <taxon>fabids</taxon>
        <taxon>Rosales</taxon>
        <taxon>Rhamnaceae</taxon>
        <taxon>Paliureae</taxon>
        <taxon>Ziziphus</taxon>
    </lineage>
</organism>
<dbReference type="Pfam" id="PF03016">
    <property type="entry name" value="Exostosin_GT47"/>
    <property type="match status" value="1"/>
</dbReference>
<dbReference type="AlphaFoldDB" id="A0A978VKC4"/>
<evidence type="ECO:0000256" key="5">
    <source>
        <dbReference type="ARBA" id="ARBA00023034"/>
    </source>
</evidence>
<dbReference type="EMBL" id="JAEACU010000004">
    <property type="protein sequence ID" value="KAH7533543.1"/>
    <property type="molecule type" value="Genomic_DNA"/>
</dbReference>
<dbReference type="PANTHER" id="PTHR11062:SF217">
    <property type="entry name" value="EXOSTOSIN FAMILY PROTEIN"/>
    <property type="match status" value="1"/>
</dbReference>
<gene>
    <name evidence="7" type="ORF">FEM48_Zijuj04G0142100</name>
</gene>
<dbReference type="GO" id="GO:0016757">
    <property type="term" value="F:glycosyltransferase activity"/>
    <property type="evidence" value="ECO:0007669"/>
    <property type="project" value="UniProtKB-KW"/>
</dbReference>
<reference evidence="7" key="1">
    <citation type="journal article" date="2021" name="Front. Plant Sci.">
        <title>Chromosome-Scale Genome Assembly for Chinese Sour Jujube and Insights Into Its Genome Evolution and Domestication Signature.</title>
        <authorList>
            <person name="Shen L.-Y."/>
            <person name="Luo H."/>
            <person name="Wang X.-L."/>
            <person name="Wang X.-M."/>
            <person name="Qiu X.-J."/>
            <person name="Liu H."/>
            <person name="Zhou S.-S."/>
            <person name="Jia K.-H."/>
            <person name="Nie S."/>
            <person name="Bao Y.-T."/>
            <person name="Zhang R.-G."/>
            <person name="Yun Q.-Z."/>
            <person name="Chai Y.-H."/>
            <person name="Lu J.-Y."/>
            <person name="Li Y."/>
            <person name="Zhao S.-W."/>
            <person name="Mao J.-F."/>
            <person name="Jia S.-G."/>
            <person name="Mao Y.-M."/>
        </authorList>
    </citation>
    <scope>NUCLEOTIDE SEQUENCE</scope>
    <source>
        <strain evidence="7">AT0</strain>
        <tissue evidence="7">Leaf</tissue>
    </source>
</reference>
<evidence type="ECO:0000259" key="6">
    <source>
        <dbReference type="Pfam" id="PF03016"/>
    </source>
</evidence>
<comment type="subcellular location">
    <subcellularLocation>
        <location evidence="1">Golgi apparatus membrane</location>
        <topology evidence="1">Single-pass type II membrane protein</topology>
    </subcellularLocation>
</comment>
<keyword evidence="5" id="KW-0333">Golgi apparatus</keyword>
<evidence type="ECO:0000256" key="2">
    <source>
        <dbReference type="ARBA" id="ARBA00010271"/>
    </source>
</evidence>
<keyword evidence="4" id="KW-0735">Signal-anchor</keyword>
<dbReference type="InterPro" id="IPR004263">
    <property type="entry name" value="Exostosin"/>
</dbReference>
<keyword evidence="4" id="KW-0812">Transmembrane</keyword>